<dbReference type="InterPro" id="IPR051203">
    <property type="entry name" value="Polysaccharide_Synthase-Rel"/>
</dbReference>
<feature type="transmembrane region" description="Helical" evidence="2">
    <location>
        <begin position="84"/>
        <end position="106"/>
    </location>
</feature>
<dbReference type="OrthoDB" id="9803111at2"/>
<keyword evidence="5" id="KW-1185">Reference proteome</keyword>
<sequence length="640" mass="69335">MNALRKTLFRVSQSLTRQHKQLAIWLLDVSLAPASFLLACMFTYNSPWPSEQLSRLGIVFAMLAVFGGFASVALGLMRIKLKSYQTFGTAGLFPYAALVGAGAFFFTTLPGLHFPVVGTLAFTMILFLASIGARVLLLQIYLAALRYNKVPVRVLIYGAGTTGLRLASALKAHETIRVVAFLDDDPHLHSQRMAGLRILSPDRIEDIVRNHEISRVILAIPSVSAPRQMRIGRQLQSLGLEVQVVPSFEQLAGTGTMADVLQSVPAGHFLNRDRLDVSLPDGSETYQGRSVMVSGAGGSVGSELCRQLVACAPRRLVLFEISEIALYTIERELRAMPCTRLTEMVPVLGSVTDARSVRQAILEHEVEVVLHAAAYKHVPLVEGNPISGLTNNVFGTRTLADACVEAGVKRFLLVSTDKAVRPTNVMGASKRMAELVIQDMAHRHTGTQFSIVRFGNVLGSSGSVIPLFREQIARGGPVTLTHEDVTRYFMTLSEAARLVLLAGSFSDASSIDRANVFVLDMGRPVRIRDLAQQLIEAAGYTLRDRNNPGGDIEIKVIGLRPGEKLHEELLIGDGLLKTPHPRILRASEEDTGGCEIAVVLQHLGRIAATGDAEAARRLALDVALGVPDVLPLAAIAVRSS</sequence>
<accession>A0A3P5X5J6</accession>
<dbReference type="SUPFAM" id="SSF53335">
    <property type="entry name" value="S-adenosyl-L-methionine-dependent methyltransferases"/>
    <property type="match status" value="1"/>
</dbReference>
<feature type="transmembrane region" description="Helical" evidence="2">
    <location>
        <begin position="56"/>
        <end position="77"/>
    </location>
</feature>
<evidence type="ECO:0000256" key="2">
    <source>
        <dbReference type="SAM" id="Phobius"/>
    </source>
</evidence>
<dbReference type="InterPro" id="IPR036291">
    <property type="entry name" value="NAD(P)-bd_dom_sf"/>
</dbReference>
<dbReference type="EC" id="4.2.1.135" evidence="4"/>
<protein>
    <submittedName>
        <fullName evidence="4">UDP-N-acetyl-alpha-D-glucosamine C6 dehydratase</fullName>
        <ecNumber evidence="4">4.2.1.135</ecNumber>
    </submittedName>
</protein>
<feature type="transmembrane region" description="Helical" evidence="2">
    <location>
        <begin position="21"/>
        <end position="44"/>
    </location>
</feature>
<keyword evidence="4" id="KW-0456">Lyase</keyword>
<comment type="similarity">
    <text evidence="1">Belongs to the polysaccharide synthase family.</text>
</comment>
<evidence type="ECO:0000259" key="3">
    <source>
        <dbReference type="Pfam" id="PF02719"/>
    </source>
</evidence>
<dbReference type="EMBL" id="UXAW01000048">
    <property type="protein sequence ID" value="VDC23527.1"/>
    <property type="molecule type" value="Genomic_DNA"/>
</dbReference>
<organism evidence="4 5">
    <name type="scientific">Pseudogemmobacter humi</name>
    <dbReference type="NCBI Taxonomy" id="2483812"/>
    <lineage>
        <taxon>Bacteria</taxon>
        <taxon>Pseudomonadati</taxon>
        <taxon>Pseudomonadota</taxon>
        <taxon>Alphaproteobacteria</taxon>
        <taxon>Rhodobacterales</taxon>
        <taxon>Paracoccaceae</taxon>
        <taxon>Pseudogemmobacter</taxon>
    </lineage>
</organism>
<keyword evidence="2" id="KW-0812">Transmembrane</keyword>
<evidence type="ECO:0000313" key="5">
    <source>
        <dbReference type="Proteomes" id="UP000277498"/>
    </source>
</evidence>
<evidence type="ECO:0000313" key="4">
    <source>
        <dbReference type="EMBL" id="VDC23527.1"/>
    </source>
</evidence>
<reference evidence="4 5" key="1">
    <citation type="submission" date="2018-11" db="EMBL/GenBank/DDBJ databases">
        <authorList>
            <person name="Criscuolo A."/>
        </authorList>
    </citation>
    <scope>NUCLEOTIDE SEQUENCE [LARGE SCALE GENOMIC DNA]</scope>
    <source>
        <strain evidence="4">ACIP111625</strain>
    </source>
</reference>
<dbReference type="Gene3D" id="3.40.50.720">
    <property type="entry name" value="NAD(P)-binding Rossmann-like Domain"/>
    <property type="match status" value="2"/>
</dbReference>
<dbReference type="Pfam" id="PF02719">
    <property type="entry name" value="Polysacc_synt_2"/>
    <property type="match status" value="1"/>
</dbReference>
<dbReference type="PANTHER" id="PTHR43318:SF1">
    <property type="entry name" value="POLYSACCHARIDE BIOSYNTHESIS PROTEIN EPSC-RELATED"/>
    <property type="match status" value="1"/>
</dbReference>
<dbReference type="SUPFAM" id="SSF51735">
    <property type="entry name" value="NAD(P)-binding Rossmann-fold domains"/>
    <property type="match status" value="1"/>
</dbReference>
<dbReference type="InterPro" id="IPR003869">
    <property type="entry name" value="Polysac_CapD-like"/>
</dbReference>
<dbReference type="Pfam" id="PF13727">
    <property type="entry name" value="CoA_binding_3"/>
    <property type="match status" value="1"/>
</dbReference>
<proteinExistence type="inferred from homology"/>
<keyword evidence="2" id="KW-1133">Transmembrane helix</keyword>
<feature type="transmembrane region" description="Helical" evidence="2">
    <location>
        <begin position="112"/>
        <end position="137"/>
    </location>
</feature>
<dbReference type="GO" id="GO:0016829">
    <property type="term" value="F:lyase activity"/>
    <property type="evidence" value="ECO:0007669"/>
    <property type="project" value="UniProtKB-KW"/>
</dbReference>
<gene>
    <name evidence="4" type="primary">pglF</name>
    <name evidence="4" type="ORF">XINFAN_01089</name>
</gene>
<dbReference type="InterPro" id="IPR029063">
    <property type="entry name" value="SAM-dependent_MTases_sf"/>
</dbReference>
<dbReference type="Proteomes" id="UP000277498">
    <property type="component" value="Unassembled WGS sequence"/>
</dbReference>
<dbReference type="RefSeq" id="WP_124085503.1">
    <property type="nucleotide sequence ID" value="NZ_UXAW01000048.1"/>
</dbReference>
<evidence type="ECO:0000256" key="1">
    <source>
        <dbReference type="ARBA" id="ARBA00007430"/>
    </source>
</evidence>
<dbReference type="AlphaFoldDB" id="A0A3P5X5J6"/>
<dbReference type="CDD" id="cd05237">
    <property type="entry name" value="UDP_invert_4-6DH_SDR_e"/>
    <property type="match status" value="1"/>
</dbReference>
<name>A0A3P5X5J6_9RHOB</name>
<feature type="domain" description="Polysaccharide biosynthesis protein CapD-like" evidence="3">
    <location>
        <begin position="291"/>
        <end position="586"/>
    </location>
</feature>
<dbReference type="PANTHER" id="PTHR43318">
    <property type="entry name" value="UDP-N-ACETYLGLUCOSAMINE 4,6-DEHYDRATASE"/>
    <property type="match status" value="1"/>
</dbReference>
<keyword evidence="2" id="KW-0472">Membrane</keyword>